<keyword evidence="1" id="KW-1133">Transmembrane helix</keyword>
<dbReference type="InterPro" id="IPR032820">
    <property type="entry name" value="ATPase_put"/>
</dbReference>
<dbReference type="EMBL" id="JACHFH010000003">
    <property type="protein sequence ID" value="MBB5335302.1"/>
    <property type="molecule type" value="Genomic_DNA"/>
</dbReference>
<reference evidence="2 3" key="1">
    <citation type="submission" date="2020-08" db="EMBL/GenBank/DDBJ databases">
        <title>Genomic Encyclopedia of Type Strains, Phase IV (KMG-IV): sequencing the most valuable type-strain genomes for metagenomic binning, comparative biology and taxonomic classification.</title>
        <authorList>
            <person name="Goeker M."/>
        </authorList>
    </citation>
    <scope>NUCLEOTIDE SEQUENCE [LARGE SCALE GENOMIC DNA]</scope>
    <source>
        <strain evidence="2 3">DSM 24661</strain>
    </source>
</reference>
<dbReference type="AlphaFoldDB" id="A0A840UM22"/>
<keyword evidence="3" id="KW-1185">Reference proteome</keyword>
<protein>
    <submittedName>
        <fullName evidence="2">F0F1-type ATP synthase assembly protein I</fullName>
    </submittedName>
</protein>
<evidence type="ECO:0000313" key="2">
    <source>
        <dbReference type="EMBL" id="MBB5335302.1"/>
    </source>
</evidence>
<evidence type="ECO:0000313" key="3">
    <source>
        <dbReference type="Proteomes" id="UP000559117"/>
    </source>
</evidence>
<feature type="transmembrane region" description="Helical" evidence="1">
    <location>
        <begin position="20"/>
        <end position="37"/>
    </location>
</feature>
<gene>
    <name evidence="2" type="ORF">HNR32_000422</name>
</gene>
<dbReference type="RefSeq" id="WP_183859166.1">
    <property type="nucleotide sequence ID" value="NZ_JACHFH010000003.1"/>
</dbReference>
<sequence length="76" mass="8231">MNKKISSDKNKSSLQIFGRVSGLGITFALITCIGGFIGYKADIIFNVKPIFTCLGTACGFILALISIYLIIKKDIL</sequence>
<organism evidence="2 3">
    <name type="scientific">Pectinatus brassicae</name>
    <dbReference type="NCBI Taxonomy" id="862415"/>
    <lineage>
        <taxon>Bacteria</taxon>
        <taxon>Bacillati</taxon>
        <taxon>Bacillota</taxon>
        <taxon>Negativicutes</taxon>
        <taxon>Selenomonadales</taxon>
        <taxon>Selenomonadaceae</taxon>
        <taxon>Pectinatus</taxon>
    </lineage>
</organism>
<dbReference type="Proteomes" id="UP000559117">
    <property type="component" value="Unassembled WGS sequence"/>
</dbReference>
<dbReference type="Pfam" id="PF09527">
    <property type="entry name" value="ATPase_gene1"/>
    <property type="match status" value="1"/>
</dbReference>
<proteinExistence type="predicted"/>
<accession>A0A840UM22</accession>
<feature type="transmembrane region" description="Helical" evidence="1">
    <location>
        <begin position="49"/>
        <end position="71"/>
    </location>
</feature>
<keyword evidence="1" id="KW-0472">Membrane</keyword>
<name>A0A840UM22_9FIRM</name>
<keyword evidence="1" id="KW-0812">Transmembrane</keyword>
<comment type="caution">
    <text evidence="2">The sequence shown here is derived from an EMBL/GenBank/DDBJ whole genome shotgun (WGS) entry which is preliminary data.</text>
</comment>
<evidence type="ECO:0000256" key="1">
    <source>
        <dbReference type="SAM" id="Phobius"/>
    </source>
</evidence>